<evidence type="ECO:0000313" key="2">
    <source>
        <dbReference type="Proteomes" id="UP001152795"/>
    </source>
</evidence>
<dbReference type="EMBL" id="CACRXK020003764">
    <property type="protein sequence ID" value="CAB4000145.1"/>
    <property type="molecule type" value="Genomic_DNA"/>
</dbReference>
<keyword evidence="2" id="KW-1185">Reference proteome</keyword>
<name>A0A7D9E504_PARCT</name>
<dbReference type="AlphaFoldDB" id="A0A7D9E504"/>
<protein>
    <submittedName>
        <fullName evidence="1">Uncharacterized protein</fullName>
    </submittedName>
</protein>
<evidence type="ECO:0000313" key="1">
    <source>
        <dbReference type="EMBL" id="CAB4000145.1"/>
    </source>
</evidence>
<reference evidence="1" key="1">
    <citation type="submission" date="2020-04" db="EMBL/GenBank/DDBJ databases">
        <authorList>
            <person name="Alioto T."/>
            <person name="Alioto T."/>
            <person name="Gomez Garrido J."/>
        </authorList>
    </citation>
    <scope>NUCLEOTIDE SEQUENCE</scope>
    <source>
        <strain evidence="1">A484AB</strain>
    </source>
</reference>
<gene>
    <name evidence="1" type="ORF">PACLA_8A004439</name>
</gene>
<feature type="non-terminal residue" evidence="1">
    <location>
        <position position="1"/>
    </location>
</feature>
<sequence>DEVWYKAQPMGTNHINEMMKRIVAGTSLESSSKKLTNHSAQKTLVNKLRNAMLNGPPLLRLLAIETINQSKLIKHH</sequence>
<accession>A0A7D9E504</accession>
<proteinExistence type="predicted"/>
<organism evidence="1 2">
    <name type="scientific">Paramuricea clavata</name>
    <name type="common">Red gorgonian</name>
    <name type="synonym">Violescent sea-whip</name>
    <dbReference type="NCBI Taxonomy" id="317549"/>
    <lineage>
        <taxon>Eukaryota</taxon>
        <taxon>Metazoa</taxon>
        <taxon>Cnidaria</taxon>
        <taxon>Anthozoa</taxon>
        <taxon>Octocorallia</taxon>
        <taxon>Malacalcyonacea</taxon>
        <taxon>Plexauridae</taxon>
        <taxon>Paramuricea</taxon>
    </lineage>
</organism>
<comment type="caution">
    <text evidence="1">The sequence shown here is derived from an EMBL/GenBank/DDBJ whole genome shotgun (WGS) entry which is preliminary data.</text>
</comment>
<dbReference type="Proteomes" id="UP001152795">
    <property type="component" value="Unassembled WGS sequence"/>
</dbReference>